<gene>
    <name evidence="7" type="ORF">SAMN05660976_04112</name>
</gene>
<dbReference type="Gene3D" id="3.40.50.1220">
    <property type="entry name" value="TPP-binding domain"/>
    <property type="match status" value="1"/>
</dbReference>
<dbReference type="Proteomes" id="UP000198953">
    <property type="component" value="Unassembled WGS sequence"/>
</dbReference>
<evidence type="ECO:0000256" key="1">
    <source>
        <dbReference type="ARBA" id="ARBA00007812"/>
    </source>
</evidence>
<dbReference type="PANTHER" id="PTHR18968:SF133">
    <property type="entry name" value="BENZOYLFORMATE DECARBOXYLASE"/>
    <property type="match status" value="1"/>
</dbReference>
<sequence length="598" mass="61427">MTTTVKDATFDVLRRTGMTTIFCNPGSTEVALLTDLPGDLDFVLALHEGSVVGMATGWALARRTAALTVLHTTAGLGNAVGALATARVNRVPLVVIVGQQDRRHLALEPFLTGRLEGLAGGYPVWTDHPVRPQDLPGAIARARHEAETFRGPAVVVAHMDDWSAPWTGEPVAAPARLLRPATAVPDADLAPLVDLLAAARTPAIVAGAGVTGGMTTASGTGRDAAERAGAGWDAVAALAERLDCPVFQEPFGALAGFPQDHPRYAGVLPSDRTRLRGVLAGHDVVLAVGAPVFRQYPYAPGPLVPEGTAVALVTDDPAEAHRSPADLAYLAPPAAVCTRLTALLPPRHGPAPTGEASARSEEVRALGGEASALGGDVPALGGEVPARGGEAVGVGGSGAGAVEAGAGVRGDVPAGPLRAADVLRELARRLPADAVLVEETPSARPDLHRLVPARNPLGFVSAAMGGLGFGVPAAVGLRMALPGRPVVAVVGDGSALYGVQALWSAAHYQVGALFVVLSNGRYAIMDRLAERQGGKAPWPAFPEVDMGAMARSLGCPAVRVERHADLVDVLDEVLPTLASRDEPLLLDIAVAVDLDFQP</sequence>
<evidence type="ECO:0000259" key="5">
    <source>
        <dbReference type="Pfam" id="PF02775"/>
    </source>
</evidence>
<feature type="domain" description="Thiamine pyrophosphate enzyme N-terminal TPP-binding" evidence="6">
    <location>
        <begin position="4"/>
        <end position="106"/>
    </location>
</feature>
<evidence type="ECO:0000256" key="2">
    <source>
        <dbReference type="ARBA" id="ARBA00023052"/>
    </source>
</evidence>
<accession>A0A1H7VFC9</accession>
<evidence type="ECO:0000256" key="3">
    <source>
        <dbReference type="RuleBase" id="RU362132"/>
    </source>
</evidence>
<keyword evidence="2 3" id="KW-0786">Thiamine pyrophosphate</keyword>
<dbReference type="InterPro" id="IPR011766">
    <property type="entry name" value="TPP_enzyme_TPP-bd"/>
</dbReference>
<dbReference type="SUPFAM" id="SSF52518">
    <property type="entry name" value="Thiamin diphosphate-binding fold (THDP-binding)"/>
    <property type="match status" value="2"/>
</dbReference>
<evidence type="ECO:0000259" key="6">
    <source>
        <dbReference type="Pfam" id="PF02776"/>
    </source>
</evidence>
<evidence type="ECO:0000313" key="7">
    <source>
        <dbReference type="EMBL" id="SEM07558.1"/>
    </source>
</evidence>
<reference evidence="7 8" key="1">
    <citation type="submission" date="2016-10" db="EMBL/GenBank/DDBJ databases">
        <authorList>
            <person name="de Groot N.N."/>
        </authorList>
    </citation>
    <scope>NUCLEOTIDE SEQUENCE [LARGE SCALE GENOMIC DNA]</scope>
    <source>
        <strain evidence="7 8">DSM 43357</strain>
    </source>
</reference>
<dbReference type="SUPFAM" id="SSF52467">
    <property type="entry name" value="DHS-like NAD/FAD-binding domain"/>
    <property type="match status" value="1"/>
</dbReference>
<organism evidence="7 8">
    <name type="scientific">Nonomuraea pusilla</name>
    <dbReference type="NCBI Taxonomy" id="46177"/>
    <lineage>
        <taxon>Bacteria</taxon>
        <taxon>Bacillati</taxon>
        <taxon>Actinomycetota</taxon>
        <taxon>Actinomycetes</taxon>
        <taxon>Streptosporangiales</taxon>
        <taxon>Streptosporangiaceae</taxon>
        <taxon>Nonomuraea</taxon>
    </lineage>
</organism>
<feature type="domain" description="Thiamine pyrophosphate enzyme central" evidence="4">
    <location>
        <begin position="192"/>
        <end position="340"/>
    </location>
</feature>
<dbReference type="GO" id="GO:0000287">
    <property type="term" value="F:magnesium ion binding"/>
    <property type="evidence" value="ECO:0007669"/>
    <property type="project" value="InterPro"/>
</dbReference>
<dbReference type="Pfam" id="PF02775">
    <property type="entry name" value="TPP_enzyme_C"/>
    <property type="match status" value="1"/>
</dbReference>
<dbReference type="InterPro" id="IPR045229">
    <property type="entry name" value="TPP_enz"/>
</dbReference>
<name>A0A1H7VFC9_9ACTN</name>
<dbReference type="Gene3D" id="3.40.50.970">
    <property type="match status" value="2"/>
</dbReference>
<dbReference type="GO" id="GO:0050660">
    <property type="term" value="F:flavin adenine dinucleotide binding"/>
    <property type="evidence" value="ECO:0007669"/>
    <property type="project" value="TreeGrafter"/>
</dbReference>
<dbReference type="CDD" id="cd02002">
    <property type="entry name" value="TPP_BFDC"/>
    <property type="match status" value="1"/>
</dbReference>
<dbReference type="PROSITE" id="PS00187">
    <property type="entry name" value="TPP_ENZYMES"/>
    <property type="match status" value="1"/>
</dbReference>
<evidence type="ECO:0000259" key="4">
    <source>
        <dbReference type="Pfam" id="PF00205"/>
    </source>
</evidence>
<dbReference type="InterPro" id="IPR000399">
    <property type="entry name" value="TPP-bd_CS"/>
</dbReference>
<dbReference type="EMBL" id="FOBF01000009">
    <property type="protein sequence ID" value="SEM07558.1"/>
    <property type="molecule type" value="Genomic_DNA"/>
</dbReference>
<dbReference type="InterPro" id="IPR012001">
    <property type="entry name" value="Thiamin_PyroP_enz_TPP-bd_dom"/>
</dbReference>
<dbReference type="RefSeq" id="WP_256257045.1">
    <property type="nucleotide sequence ID" value="NZ_FOBF01000009.1"/>
</dbReference>
<protein>
    <submittedName>
        <fullName evidence="7">Benzoylformate decarboxylase</fullName>
    </submittedName>
</protein>
<dbReference type="GO" id="GO:0030976">
    <property type="term" value="F:thiamine pyrophosphate binding"/>
    <property type="evidence" value="ECO:0007669"/>
    <property type="project" value="InterPro"/>
</dbReference>
<comment type="similarity">
    <text evidence="1 3">Belongs to the TPP enzyme family.</text>
</comment>
<dbReference type="PANTHER" id="PTHR18968">
    <property type="entry name" value="THIAMINE PYROPHOSPHATE ENZYMES"/>
    <property type="match status" value="1"/>
</dbReference>
<feature type="domain" description="Thiamine pyrophosphate enzyme TPP-binding" evidence="5">
    <location>
        <begin position="447"/>
        <end position="588"/>
    </location>
</feature>
<dbReference type="InterPro" id="IPR029061">
    <property type="entry name" value="THDP-binding"/>
</dbReference>
<dbReference type="InterPro" id="IPR012000">
    <property type="entry name" value="Thiamin_PyroP_enz_cen_dom"/>
</dbReference>
<dbReference type="CDD" id="cd07035">
    <property type="entry name" value="TPP_PYR_POX_like"/>
    <property type="match status" value="1"/>
</dbReference>
<dbReference type="Pfam" id="PF02776">
    <property type="entry name" value="TPP_enzyme_N"/>
    <property type="match status" value="1"/>
</dbReference>
<evidence type="ECO:0000313" key="8">
    <source>
        <dbReference type="Proteomes" id="UP000198953"/>
    </source>
</evidence>
<dbReference type="InterPro" id="IPR029035">
    <property type="entry name" value="DHS-like_NAD/FAD-binding_dom"/>
</dbReference>
<dbReference type="GO" id="GO:0003984">
    <property type="term" value="F:acetolactate synthase activity"/>
    <property type="evidence" value="ECO:0007669"/>
    <property type="project" value="TreeGrafter"/>
</dbReference>
<dbReference type="STRING" id="46177.SAMN05660976_04112"/>
<dbReference type="AlphaFoldDB" id="A0A1H7VFC9"/>
<keyword evidence="8" id="KW-1185">Reference proteome</keyword>
<dbReference type="Pfam" id="PF00205">
    <property type="entry name" value="TPP_enzyme_M"/>
    <property type="match status" value="1"/>
</dbReference>
<proteinExistence type="inferred from homology"/>